<keyword evidence="1" id="KW-0732">Signal</keyword>
<dbReference type="KEGG" id="aalt:CC77DRAFT_1055749"/>
<feature type="signal peptide" evidence="1">
    <location>
        <begin position="1"/>
        <end position="18"/>
    </location>
</feature>
<gene>
    <name evidence="2" type="ORF">CC77DRAFT_1055749</name>
</gene>
<dbReference type="EMBL" id="KV441518">
    <property type="protein sequence ID" value="OAG13235.1"/>
    <property type="molecule type" value="Genomic_DNA"/>
</dbReference>
<name>A0A177D0M1_ALTAL</name>
<evidence type="ECO:0000313" key="2">
    <source>
        <dbReference type="EMBL" id="OAG13235.1"/>
    </source>
</evidence>
<sequence length="123" mass="13041">MNFRTFAIALVACGIASARVIEKRQGTPGASYQSYTGTGNEGGGGCRGARVQLGSHLRGQETTCYQSSNSACISLVDRTNGGTCEVRLYTNNDCDGDEAFAIGLAEVGDWVNYTFGSFIVECF</sequence>
<dbReference type="GeneID" id="29113437"/>
<dbReference type="VEuPathDB" id="FungiDB:CC77DRAFT_1055749"/>
<proteinExistence type="predicted"/>
<dbReference type="RefSeq" id="XP_018378656.1">
    <property type="nucleotide sequence ID" value="XM_018527843.1"/>
</dbReference>
<accession>A0A177D0M1</accession>
<evidence type="ECO:0000313" key="3">
    <source>
        <dbReference type="Proteomes" id="UP000077248"/>
    </source>
</evidence>
<organism evidence="2 3">
    <name type="scientific">Alternaria alternata</name>
    <name type="common">Alternaria rot fungus</name>
    <name type="synonym">Torula alternata</name>
    <dbReference type="NCBI Taxonomy" id="5599"/>
    <lineage>
        <taxon>Eukaryota</taxon>
        <taxon>Fungi</taxon>
        <taxon>Dikarya</taxon>
        <taxon>Ascomycota</taxon>
        <taxon>Pezizomycotina</taxon>
        <taxon>Dothideomycetes</taxon>
        <taxon>Pleosporomycetidae</taxon>
        <taxon>Pleosporales</taxon>
        <taxon>Pleosporineae</taxon>
        <taxon>Pleosporaceae</taxon>
        <taxon>Alternaria</taxon>
        <taxon>Alternaria sect. Alternaria</taxon>
        <taxon>Alternaria alternata complex</taxon>
    </lineage>
</organism>
<protein>
    <submittedName>
        <fullName evidence="2">Uncharacterized protein</fullName>
    </submittedName>
</protein>
<feature type="chain" id="PRO_5008058839" evidence="1">
    <location>
        <begin position="19"/>
        <end position="123"/>
    </location>
</feature>
<dbReference type="AlphaFoldDB" id="A0A177D0M1"/>
<keyword evidence="3" id="KW-1185">Reference proteome</keyword>
<evidence type="ECO:0000256" key="1">
    <source>
        <dbReference type="SAM" id="SignalP"/>
    </source>
</evidence>
<reference evidence="2 3" key="1">
    <citation type="submission" date="2016-05" db="EMBL/GenBank/DDBJ databases">
        <title>Comparative analysis of secretome profiles of manganese(II)-oxidizing ascomycete fungi.</title>
        <authorList>
            <consortium name="DOE Joint Genome Institute"/>
            <person name="Zeiner C.A."/>
            <person name="Purvine S.O."/>
            <person name="Zink E.M."/>
            <person name="Wu S."/>
            <person name="Pasa-Tolic L."/>
            <person name="Chaput D.L."/>
            <person name="Haridas S."/>
            <person name="Grigoriev I.V."/>
            <person name="Santelli C.M."/>
            <person name="Hansel C.M."/>
        </authorList>
    </citation>
    <scope>NUCLEOTIDE SEQUENCE [LARGE SCALE GENOMIC DNA]</scope>
    <source>
        <strain evidence="2 3">SRC1lrK2f</strain>
    </source>
</reference>
<dbReference type="Proteomes" id="UP000077248">
    <property type="component" value="Unassembled WGS sequence"/>
</dbReference>